<proteinExistence type="predicted"/>
<keyword evidence="2" id="KW-1185">Reference proteome</keyword>
<reference evidence="1" key="1">
    <citation type="submission" date="2013-05" db="EMBL/GenBank/DDBJ databases">
        <authorList>
            <person name="Harkins D.M."/>
            <person name="Durkin A.S."/>
            <person name="Brinkac L.M."/>
            <person name="Haft D.H."/>
            <person name="Selengut J.D."/>
            <person name="Sanka R."/>
            <person name="DePew J."/>
            <person name="Purushe J."/>
            <person name="Hartskeerl R.A."/>
            <person name="Ahmed A."/>
            <person name="van der Linden H."/>
            <person name="Goris M.G.A."/>
            <person name="Vinetz J.M."/>
            <person name="Sutton G.G."/>
            <person name="Nierman W.C."/>
            <person name="Fouts D.E."/>
        </authorList>
    </citation>
    <scope>NUCLEOTIDE SEQUENCE [LARGE SCALE GENOMIC DNA]</scope>
    <source>
        <strain evidence="1">5399</strain>
    </source>
</reference>
<organism evidence="1 2">
    <name type="scientific">Leptospira broomii serovar Hurstbridge str. 5399</name>
    <dbReference type="NCBI Taxonomy" id="1049789"/>
    <lineage>
        <taxon>Bacteria</taxon>
        <taxon>Pseudomonadati</taxon>
        <taxon>Spirochaetota</taxon>
        <taxon>Spirochaetia</taxon>
        <taxon>Leptospirales</taxon>
        <taxon>Leptospiraceae</taxon>
        <taxon>Leptospira</taxon>
    </lineage>
</organism>
<dbReference type="EMBL" id="AHMO02000008">
    <property type="protein sequence ID" value="EQA44787.1"/>
    <property type="molecule type" value="Genomic_DNA"/>
</dbReference>
<comment type="caution">
    <text evidence="1">The sequence shown here is derived from an EMBL/GenBank/DDBJ whole genome shotgun (WGS) entry which is preliminary data.</text>
</comment>
<accession>T0FB32</accession>
<sequence>MNFLPDVTNLAFSGMSIYEGLRILQKANLPPKAVFIEMNVITRTKDKKFVESVTAPIPNALKRIFISLREDKQPLGIIALYIRLKIDSSKLIVEISKISNKFLGIFLDKTTDSAQSPVGDVLGVETVDDKFSELLRLQSKDYSKTSNIIFTNEQFANLKVIVAELEKKRVKVVFFEMPVDKSLCQMPKAKDIREKFYEVFPRNAYSYIDMPDCKTYKTVDGIHLQKEDATRYSKLLYQQMAPFLK</sequence>
<evidence type="ECO:0000313" key="1">
    <source>
        <dbReference type="EMBL" id="EQA44787.1"/>
    </source>
</evidence>
<evidence type="ECO:0000313" key="2">
    <source>
        <dbReference type="Proteomes" id="UP000015454"/>
    </source>
</evidence>
<gene>
    <name evidence="1" type="ORF">LEP1GSC050_4006</name>
</gene>
<dbReference type="SUPFAM" id="SSF52266">
    <property type="entry name" value="SGNH hydrolase"/>
    <property type="match status" value="1"/>
</dbReference>
<name>T0FB32_9LEPT</name>
<dbReference type="AlphaFoldDB" id="T0FB32"/>
<evidence type="ECO:0008006" key="3">
    <source>
        <dbReference type="Google" id="ProtNLM"/>
    </source>
</evidence>
<dbReference type="Proteomes" id="UP000015454">
    <property type="component" value="Unassembled WGS sequence"/>
</dbReference>
<protein>
    <recommendedName>
        <fullName evidence="3">PF07611 family protein</fullName>
    </recommendedName>
</protein>